<keyword evidence="3" id="KW-0804">Transcription</keyword>
<dbReference type="SMART" id="SM00342">
    <property type="entry name" value="HTH_ARAC"/>
    <property type="match status" value="1"/>
</dbReference>
<dbReference type="InterPro" id="IPR018062">
    <property type="entry name" value="HTH_AraC-typ_CS"/>
</dbReference>
<dbReference type="PANTHER" id="PTHR47504">
    <property type="entry name" value="RIGHT ORIGIN-BINDING PROTEIN"/>
    <property type="match status" value="1"/>
</dbReference>
<keyword evidence="6" id="KW-1185">Reference proteome</keyword>
<evidence type="ECO:0000256" key="1">
    <source>
        <dbReference type="ARBA" id="ARBA00023015"/>
    </source>
</evidence>
<reference evidence="5 6" key="1">
    <citation type="submission" date="2021-03" db="EMBL/GenBank/DDBJ databases">
        <title>Genomic Encyclopedia of Type Strains, Phase IV (KMG-IV): sequencing the most valuable type-strain genomes for metagenomic binning, comparative biology and taxonomic classification.</title>
        <authorList>
            <person name="Goeker M."/>
        </authorList>
    </citation>
    <scope>NUCLEOTIDE SEQUENCE [LARGE SCALE GENOMIC DNA]</scope>
    <source>
        <strain evidence="5 6">DSM 27512</strain>
    </source>
</reference>
<comment type="caution">
    <text evidence="5">The sequence shown here is derived from an EMBL/GenBank/DDBJ whole genome shotgun (WGS) entry which is preliminary data.</text>
</comment>
<dbReference type="InterPro" id="IPR018060">
    <property type="entry name" value="HTH_AraC"/>
</dbReference>
<dbReference type="PROSITE" id="PS00041">
    <property type="entry name" value="HTH_ARAC_FAMILY_1"/>
    <property type="match status" value="1"/>
</dbReference>
<evidence type="ECO:0000313" key="6">
    <source>
        <dbReference type="Proteomes" id="UP001314903"/>
    </source>
</evidence>
<proteinExistence type="predicted"/>
<dbReference type="Proteomes" id="UP001314903">
    <property type="component" value="Unassembled WGS sequence"/>
</dbReference>
<dbReference type="SUPFAM" id="SSF55136">
    <property type="entry name" value="Probable bacterial effector-binding domain"/>
    <property type="match status" value="1"/>
</dbReference>
<dbReference type="SUPFAM" id="SSF46689">
    <property type="entry name" value="Homeodomain-like"/>
    <property type="match status" value="2"/>
</dbReference>
<gene>
    <name evidence="5" type="ORF">J2Z35_001649</name>
</gene>
<dbReference type="PROSITE" id="PS01124">
    <property type="entry name" value="HTH_ARAC_FAMILY_2"/>
    <property type="match status" value="1"/>
</dbReference>
<sequence>MEKTHTYLIQRTLDYIDDNIEEKIEAEELAKLSGFSLYYYYKIFNKYMGTSVMDYVTKRKLQYALYDLAKGDKILDIALRYGFETHAGFTKAFKKIFGYPPNFYRIHAPIDYPKKIILENILKNKTGGMIIQPKILEREKFKIIGYEFKTTLKDKAHSRDIPAFWDKCNIEGKEKRLYKTQNPIKHGEYGICVKNSIEEDEFSYILGIEVNNFNKMLEDMSKIEVPSAKYAVFTTPRVNEIHFTKSIKGTWKYILEEWFPNSSYEVDDGNFDFEFYDERSHPWENDKLSMDIYIPILLKKEEKLDSY</sequence>
<dbReference type="EMBL" id="JAGGLI010000017">
    <property type="protein sequence ID" value="MBP2027851.1"/>
    <property type="molecule type" value="Genomic_DNA"/>
</dbReference>
<dbReference type="Pfam" id="PF12833">
    <property type="entry name" value="HTH_18"/>
    <property type="match status" value="1"/>
</dbReference>
<dbReference type="PRINTS" id="PR00032">
    <property type="entry name" value="HTHARAC"/>
</dbReference>
<keyword evidence="2" id="KW-0238">DNA-binding</keyword>
<dbReference type="Gene3D" id="1.10.10.60">
    <property type="entry name" value="Homeodomain-like"/>
    <property type="match status" value="2"/>
</dbReference>
<keyword evidence="1" id="KW-0805">Transcription regulation</keyword>
<evidence type="ECO:0000313" key="5">
    <source>
        <dbReference type="EMBL" id="MBP2027851.1"/>
    </source>
</evidence>
<dbReference type="Pfam" id="PF14526">
    <property type="entry name" value="Cass2"/>
    <property type="match status" value="1"/>
</dbReference>
<dbReference type="SMART" id="SM00871">
    <property type="entry name" value="AraC_E_bind"/>
    <property type="match status" value="1"/>
</dbReference>
<evidence type="ECO:0000256" key="3">
    <source>
        <dbReference type="ARBA" id="ARBA00023163"/>
    </source>
</evidence>
<dbReference type="InterPro" id="IPR010499">
    <property type="entry name" value="AraC_E-bd"/>
</dbReference>
<feature type="domain" description="HTH araC/xylS-type" evidence="4">
    <location>
        <begin position="10"/>
        <end position="107"/>
    </location>
</feature>
<dbReference type="RefSeq" id="WP_209660913.1">
    <property type="nucleotide sequence ID" value="NZ_JAGGLI010000017.1"/>
</dbReference>
<protein>
    <submittedName>
        <fullName evidence="5">AraC family transcriptional regulator</fullName>
    </submittedName>
</protein>
<evidence type="ECO:0000259" key="4">
    <source>
        <dbReference type="PROSITE" id="PS01124"/>
    </source>
</evidence>
<dbReference type="InterPro" id="IPR020449">
    <property type="entry name" value="Tscrpt_reg_AraC-type_HTH"/>
</dbReference>
<accession>A0ABS4KJ87</accession>
<dbReference type="InterPro" id="IPR029441">
    <property type="entry name" value="Cass2"/>
</dbReference>
<dbReference type="InterPro" id="IPR050959">
    <property type="entry name" value="MarA-like"/>
</dbReference>
<organism evidence="5 6">
    <name type="scientific">Acetoanaerobium pronyense</name>
    <dbReference type="NCBI Taxonomy" id="1482736"/>
    <lineage>
        <taxon>Bacteria</taxon>
        <taxon>Bacillati</taxon>
        <taxon>Bacillota</taxon>
        <taxon>Clostridia</taxon>
        <taxon>Peptostreptococcales</taxon>
        <taxon>Filifactoraceae</taxon>
        <taxon>Acetoanaerobium</taxon>
    </lineage>
</organism>
<name>A0ABS4KJ87_9FIRM</name>
<dbReference type="PANTHER" id="PTHR47504:SF5">
    <property type="entry name" value="RIGHT ORIGIN-BINDING PROTEIN"/>
    <property type="match status" value="1"/>
</dbReference>
<dbReference type="InterPro" id="IPR011256">
    <property type="entry name" value="Reg_factor_effector_dom_sf"/>
</dbReference>
<dbReference type="InterPro" id="IPR009057">
    <property type="entry name" value="Homeodomain-like_sf"/>
</dbReference>
<evidence type="ECO:0000256" key="2">
    <source>
        <dbReference type="ARBA" id="ARBA00023125"/>
    </source>
</evidence>
<dbReference type="Gene3D" id="3.20.80.10">
    <property type="entry name" value="Regulatory factor, effector binding domain"/>
    <property type="match status" value="1"/>
</dbReference>